<reference evidence="3 4" key="1">
    <citation type="submission" date="2023-07" db="EMBL/GenBank/DDBJ databases">
        <title>Sorghum-associated microbial communities from plants grown in Nebraska, USA.</title>
        <authorList>
            <person name="Schachtman D."/>
        </authorList>
    </citation>
    <scope>NUCLEOTIDE SEQUENCE [LARGE SCALE GENOMIC DNA]</scope>
    <source>
        <strain evidence="3 4">DS1307</strain>
    </source>
</reference>
<dbReference type="Gene3D" id="2.40.128.520">
    <property type="match status" value="1"/>
</dbReference>
<name>A0ABT9PML1_9HYPH</name>
<organism evidence="3 4">
    <name type="scientific">Neorhizobium huautlense</name>
    <dbReference type="NCBI Taxonomy" id="67774"/>
    <lineage>
        <taxon>Bacteria</taxon>
        <taxon>Pseudomonadati</taxon>
        <taxon>Pseudomonadota</taxon>
        <taxon>Alphaproteobacteria</taxon>
        <taxon>Hyphomicrobiales</taxon>
        <taxon>Rhizobiaceae</taxon>
        <taxon>Rhizobium/Agrobacterium group</taxon>
        <taxon>Neorhizobium</taxon>
    </lineage>
</organism>
<feature type="chain" id="PRO_5045607507" evidence="1">
    <location>
        <begin position="22"/>
        <end position="130"/>
    </location>
</feature>
<dbReference type="InterPro" id="IPR019223">
    <property type="entry name" value="DUF2147"/>
</dbReference>
<gene>
    <name evidence="3" type="ORF">J2T09_000449</name>
</gene>
<evidence type="ECO:0000313" key="4">
    <source>
        <dbReference type="Proteomes" id="UP001241472"/>
    </source>
</evidence>
<comment type="caution">
    <text evidence="3">The sequence shown here is derived from an EMBL/GenBank/DDBJ whole genome shotgun (WGS) entry which is preliminary data.</text>
</comment>
<keyword evidence="1" id="KW-0732">Signal</keyword>
<protein>
    <submittedName>
        <fullName evidence="3">Uncharacterized protein (DUF2147 family)</fullName>
    </submittedName>
</protein>
<dbReference type="PANTHER" id="PTHR36919">
    <property type="entry name" value="BLR1215 PROTEIN"/>
    <property type="match status" value="1"/>
</dbReference>
<evidence type="ECO:0000256" key="1">
    <source>
        <dbReference type="SAM" id="SignalP"/>
    </source>
</evidence>
<dbReference type="Proteomes" id="UP001241472">
    <property type="component" value="Unassembled WGS sequence"/>
</dbReference>
<keyword evidence="4" id="KW-1185">Reference proteome</keyword>
<dbReference type="RefSeq" id="WP_306830584.1">
    <property type="nucleotide sequence ID" value="NZ_JAUSRF010000001.1"/>
</dbReference>
<accession>A0ABT9PML1</accession>
<sequence>MKNAIAISMFLTVGFAGIAGAADYDGQWARGDGNARVSIAPCGSDICATNTWIKPGTPKEKKGDRLVMTIARGADGSYSGSAFDPQRDMTYKLTMTVNGNRMTTKGCVVAGLICRSVEWTKVVDTAKQGL</sequence>
<evidence type="ECO:0000259" key="2">
    <source>
        <dbReference type="Pfam" id="PF09917"/>
    </source>
</evidence>
<dbReference type="EMBL" id="JAUSRF010000001">
    <property type="protein sequence ID" value="MDP9835708.1"/>
    <property type="molecule type" value="Genomic_DNA"/>
</dbReference>
<feature type="domain" description="DUF2147" evidence="2">
    <location>
        <begin position="26"/>
        <end position="121"/>
    </location>
</feature>
<dbReference type="PANTHER" id="PTHR36919:SF2">
    <property type="entry name" value="BLL6627 PROTEIN"/>
    <property type="match status" value="1"/>
</dbReference>
<evidence type="ECO:0000313" key="3">
    <source>
        <dbReference type="EMBL" id="MDP9835708.1"/>
    </source>
</evidence>
<proteinExistence type="predicted"/>
<feature type="signal peptide" evidence="1">
    <location>
        <begin position="1"/>
        <end position="21"/>
    </location>
</feature>
<dbReference type="Pfam" id="PF09917">
    <property type="entry name" value="DUF2147"/>
    <property type="match status" value="1"/>
</dbReference>